<sequence length="256" mass="27923">MAAKTLSNQEIISARFSKDALEWDSNKKQVESCEKAFEAIKRHVPAFADGSSKNLDVLEIGCGTGLLSFLIAPHVRSLVGVDTAQGMIDMFNGKVGALPDPSKANLAAVNVLVQEADDVHVQGAAAALATRRGESGHDAPYRFDLVISHLTLHHIPNMGDLLTTLWKSLKHGGMIALTDYEDFGPEAVPFHPIEKREGVERHGIKKDEIADVIDGVGFNEVRVEQAFVLRKEVEAEDGKPAREMDFPFLICLAQKS</sequence>
<dbReference type="CDD" id="cd02440">
    <property type="entry name" value="AdoMet_MTases"/>
    <property type="match status" value="1"/>
</dbReference>
<evidence type="ECO:0000313" key="3">
    <source>
        <dbReference type="Proteomes" id="UP000800094"/>
    </source>
</evidence>
<reference evidence="2" key="1">
    <citation type="journal article" date="2020" name="Stud. Mycol.">
        <title>101 Dothideomycetes genomes: a test case for predicting lifestyles and emergence of pathogens.</title>
        <authorList>
            <person name="Haridas S."/>
            <person name="Albert R."/>
            <person name="Binder M."/>
            <person name="Bloem J."/>
            <person name="Labutti K."/>
            <person name="Salamov A."/>
            <person name="Andreopoulos B."/>
            <person name="Baker S."/>
            <person name="Barry K."/>
            <person name="Bills G."/>
            <person name="Bluhm B."/>
            <person name="Cannon C."/>
            <person name="Castanera R."/>
            <person name="Culley D."/>
            <person name="Daum C."/>
            <person name="Ezra D."/>
            <person name="Gonzalez J."/>
            <person name="Henrissat B."/>
            <person name="Kuo A."/>
            <person name="Liang C."/>
            <person name="Lipzen A."/>
            <person name="Lutzoni F."/>
            <person name="Magnuson J."/>
            <person name="Mondo S."/>
            <person name="Nolan M."/>
            <person name="Ohm R."/>
            <person name="Pangilinan J."/>
            <person name="Park H.-J."/>
            <person name="Ramirez L."/>
            <person name="Alfaro M."/>
            <person name="Sun H."/>
            <person name="Tritt A."/>
            <person name="Yoshinaga Y."/>
            <person name="Zwiers L.-H."/>
            <person name="Turgeon B."/>
            <person name="Goodwin S."/>
            <person name="Spatafora J."/>
            <person name="Crous P."/>
            <person name="Grigoriev I."/>
        </authorList>
    </citation>
    <scope>NUCLEOTIDE SEQUENCE</scope>
    <source>
        <strain evidence="2">CBS 122368</strain>
    </source>
</reference>
<keyword evidence="3" id="KW-1185">Reference proteome</keyword>
<dbReference type="GO" id="GO:0032259">
    <property type="term" value="P:methylation"/>
    <property type="evidence" value="ECO:0007669"/>
    <property type="project" value="UniProtKB-KW"/>
</dbReference>
<dbReference type="Proteomes" id="UP000800094">
    <property type="component" value="Unassembled WGS sequence"/>
</dbReference>
<organism evidence="2 3">
    <name type="scientific">Trematosphaeria pertusa</name>
    <dbReference type="NCBI Taxonomy" id="390896"/>
    <lineage>
        <taxon>Eukaryota</taxon>
        <taxon>Fungi</taxon>
        <taxon>Dikarya</taxon>
        <taxon>Ascomycota</taxon>
        <taxon>Pezizomycotina</taxon>
        <taxon>Dothideomycetes</taxon>
        <taxon>Pleosporomycetidae</taxon>
        <taxon>Pleosporales</taxon>
        <taxon>Massarineae</taxon>
        <taxon>Trematosphaeriaceae</taxon>
        <taxon>Trematosphaeria</taxon>
    </lineage>
</organism>
<gene>
    <name evidence="2" type="ORF">BU26DRAFT_603936</name>
</gene>
<dbReference type="GO" id="GO:0008168">
    <property type="term" value="F:methyltransferase activity"/>
    <property type="evidence" value="ECO:0007669"/>
    <property type="project" value="UniProtKB-KW"/>
</dbReference>
<protein>
    <submittedName>
        <fullName evidence="2">S-adenosyl-L-methionine-dependent methyltransferase</fullName>
    </submittedName>
</protein>
<dbReference type="RefSeq" id="XP_033686540.1">
    <property type="nucleotide sequence ID" value="XM_033835479.1"/>
</dbReference>
<dbReference type="PANTHER" id="PTHR43861:SF3">
    <property type="entry name" value="PUTATIVE (AFU_ORTHOLOGUE AFUA_2G14390)-RELATED"/>
    <property type="match status" value="1"/>
</dbReference>
<keyword evidence="1 2" id="KW-0808">Transferase</keyword>
<keyword evidence="2" id="KW-0489">Methyltransferase</keyword>
<dbReference type="AlphaFoldDB" id="A0A6A6IM93"/>
<dbReference type="SUPFAM" id="SSF53335">
    <property type="entry name" value="S-adenosyl-L-methionine-dependent methyltransferases"/>
    <property type="match status" value="1"/>
</dbReference>
<proteinExistence type="predicted"/>
<dbReference type="Gene3D" id="3.40.50.150">
    <property type="entry name" value="Vaccinia Virus protein VP39"/>
    <property type="match status" value="1"/>
</dbReference>
<dbReference type="OrthoDB" id="66144at2759"/>
<name>A0A6A6IM93_9PLEO</name>
<dbReference type="EMBL" id="ML987193">
    <property type="protein sequence ID" value="KAF2251536.1"/>
    <property type="molecule type" value="Genomic_DNA"/>
</dbReference>
<evidence type="ECO:0000256" key="1">
    <source>
        <dbReference type="ARBA" id="ARBA00022679"/>
    </source>
</evidence>
<dbReference type="PANTHER" id="PTHR43861">
    <property type="entry name" value="TRANS-ACONITATE 2-METHYLTRANSFERASE-RELATED"/>
    <property type="match status" value="1"/>
</dbReference>
<evidence type="ECO:0000313" key="2">
    <source>
        <dbReference type="EMBL" id="KAF2251536.1"/>
    </source>
</evidence>
<accession>A0A6A6IM93</accession>
<dbReference type="InterPro" id="IPR029063">
    <property type="entry name" value="SAM-dependent_MTases_sf"/>
</dbReference>
<dbReference type="Pfam" id="PF13489">
    <property type="entry name" value="Methyltransf_23"/>
    <property type="match status" value="1"/>
</dbReference>
<dbReference type="GeneID" id="54588809"/>